<evidence type="ECO:0000256" key="10">
    <source>
        <dbReference type="ARBA" id="ARBA00022723"/>
    </source>
</evidence>
<proteinExistence type="inferred from homology"/>
<evidence type="ECO:0000256" key="1">
    <source>
        <dbReference type="ARBA" id="ARBA00004429"/>
    </source>
</evidence>
<feature type="binding site" evidence="22">
    <location>
        <begin position="91"/>
        <end position="92"/>
    </location>
    <ligand>
        <name>ATP</name>
        <dbReference type="ChEBI" id="CHEBI:30616"/>
    </ligand>
</feature>
<evidence type="ECO:0000256" key="23">
    <source>
        <dbReference type="PIRSR" id="PIRSR600829-4"/>
    </source>
</evidence>
<evidence type="ECO:0000256" key="8">
    <source>
        <dbReference type="ARBA" id="ARBA00022679"/>
    </source>
</evidence>
<keyword evidence="8 24" id="KW-0808">Transferase</keyword>
<dbReference type="EMBL" id="CP020867">
    <property type="protein sequence ID" value="ARJ57180.1"/>
    <property type="molecule type" value="Genomic_DNA"/>
</dbReference>
<organism evidence="25 26">
    <name type="scientific">Campylobacter cuniculorum DSM 23162 = LMG 24588</name>
    <dbReference type="NCBI Taxonomy" id="1121267"/>
    <lineage>
        <taxon>Bacteria</taxon>
        <taxon>Pseudomonadati</taxon>
        <taxon>Campylobacterota</taxon>
        <taxon>Epsilonproteobacteria</taxon>
        <taxon>Campylobacterales</taxon>
        <taxon>Campylobacteraceae</taxon>
        <taxon>Campylobacter</taxon>
    </lineage>
</organism>
<keyword evidence="17 24" id="KW-0472">Membrane</keyword>
<evidence type="ECO:0000256" key="16">
    <source>
        <dbReference type="ARBA" id="ARBA00023098"/>
    </source>
</evidence>
<keyword evidence="5" id="KW-1003">Cell membrane</keyword>
<dbReference type="GO" id="GO:0005886">
    <property type="term" value="C:plasma membrane"/>
    <property type="evidence" value="ECO:0007669"/>
    <property type="project" value="UniProtKB-SubCell"/>
</dbReference>
<evidence type="ECO:0000256" key="3">
    <source>
        <dbReference type="ARBA" id="ARBA00012133"/>
    </source>
</evidence>
<dbReference type="InterPro" id="IPR036945">
    <property type="entry name" value="DAGK_sf"/>
</dbReference>
<evidence type="ECO:0000256" key="11">
    <source>
        <dbReference type="ARBA" id="ARBA00022741"/>
    </source>
</evidence>
<dbReference type="Proteomes" id="UP000192902">
    <property type="component" value="Chromosome"/>
</dbReference>
<dbReference type="InterPro" id="IPR000829">
    <property type="entry name" value="DAGK"/>
</dbReference>
<evidence type="ECO:0000256" key="5">
    <source>
        <dbReference type="ARBA" id="ARBA00022475"/>
    </source>
</evidence>
<feature type="transmembrane region" description="Helical" evidence="24">
    <location>
        <begin position="28"/>
        <end position="47"/>
    </location>
</feature>
<dbReference type="PROSITE" id="PS01069">
    <property type="entry name" value="DAGK_PROKAR"/>
    <property type="match status" value="1"/>
</dbReference>
<feature type="binding site" evidence="21">
    <location>
        <begin position="27"/>
        <end position="31"/>
    </location>
    <ligand>
        <name>substrate</name>
    </ligand>
</feature>
<comment type="catalytic activity">
    <reaction evidence="24">
        <text>a 1,2-diacyl-sn-glycerol + ATP = a 1,2-diacyl-sn-glycero-3-phosphate + ADP + H(+)</text>
        <dbReference type="Rhea" id="RHEA:10272"/>
        <dbReference type="ChEBI" id="CHEBI:15378"/>
        <dbReference type="ChEBI" id="CHEBI:17815"/>
        <dbReference type="ChEBI" id="CHEBI:30616"/>
        <dbReference type="ChEBI" id="CHEBI:58608"/>
        <dbReference type="ChEBI" id="CHEBI:456216"/>
        <dbReference type="EC" id="2.7.1.107"/>
    </reaction>
</comment>
<dbReference type="RefSeq" id="WP_027305778.1">
    <property type="nucleotide sequence ID" value="NZ_CP020867.1"/>
</dbReference>
<dbReference type="GO" id="GO:0005524">
    <property type="term" value="F:ATP binding"/>
    <property type="evidence" value="ECO:0007669"/>
    <property type="project" value="UniProtKB-KW"/>
</dbReference>
<feature type="binding site" evidence="23">
    <location>
        <position position="25"/>
    </location>
    <ligand>
        <name>a divalent metal cation</name>
        <dbReference type="ChEBI" id="CHEBI:60240"/>
    </ligand>
</feature>
<comment type="cofactor">
    <cofactor evidence="23">
        <name>Mg(2+)</name>
        <dbReference type="ChEBI" id="CHEBI:18420"/>
    </cofactor>
    <text evidence="23">Mn(2+), Zn(2+), Cd(2+) and Co(2+) support activity to lesser extents.</text>
</comment>
<evidence type="ECO:0000313" key="26">
    <source>
        <dbReference type="Proteomes" id="UP000192902"/>
    </source>
</evidence>
<evidence type="ECO:0000256" key="2">
    <source>
        <dbReference type="ARBA" id="ARBA00005967"/>
    </source>
</evidence>
<reference evidence="25 26" key="1">
    <citation type="submission" date="2017-04" db="EMBL/GenBank/DDBJ databases">
        <title>Complete genome sequence of the Campylobacter cuniculorum type strain LMG24588.</title>
        <authorList>
            <person name="Miller W.G."/>
            <person name="Yee E."/>
            <person name="Revez J."/>
            <person name="Bono J.L."/>
            <person name="Rossi M."/>
        </authorList>
    </citation>
    <scope>NUCLEOTIDE SEQUENCE [LARGE SCALE GENOMIC DNA]</scope>
    <source>
        <strain evidence="25 26">LMG 24588</strain>
    </source>
</reference>
<dbReference type="eggNOG" id="COG0818">
    <property type="taxonomic scope" value="Bacteria"/>
</dbReference>
<evidence type="ECO:0000256" key="12">
    <source>
        <dbReference type="ARBA" id="ARBA00022777"/>
    </source>
</evidence>
<evidence type="ECO:0000256" key="22">
    <source>
        <dbReference type="PIRSR" id="PIRSR600829-3"/>
    </source>
</evidence>
<keyword evidence="10 23" id="KW-0479">Metal-binding</keyword>
<keyword evidence="18" id="KW-0594">Phospholipid biosynthesis</keyword>
<keyword evidence="7" id="KW-0997">Cell inner membrane</keyword>
<evidence type="ECO:0000256" key="18">
    <source>
        <dbReference type="ARBA" id="ARBA00023209"/>
    </source>
</evidence>
<keyword evidence="13 22" id="KW-0067">ATP-binding</keyword>
<feature type="transmembrane region" description="Helical" evidence="24">
    <location>
        <begin position="53"/>
        <end position="72"/>
    </location>
</feature>
<sequence length="120" mass="13610">MKPKYHLFKNTKYALDGMKALIKNEKAFRLELMIIIPALILSFFLKISLTQHLFLICVSILVLIVEALNSALEACVDLTCEKWHEKAKIAKDCASAAVFLSICLAVVVWIYILGNLWIKN</sequence>
<evidence type="ECO:0000256" key="13">
    <source>
        <dbReference type="ARBA" id="ARBA00022840"/>
    </source>
</evidence>
<dbReference type="CDD" id="cd14264">
    <property type="entry name" value="DAGK_IM"/>
    <property type="match status" value="1"/>
</dbReference>
<evidence type="ECO:0000256" key="6">
    <source>
        <dbReference type="ARBA" id="ARBA00022516"/>
    </source>
</evidence>
<keyword evidence="16 24" id="KW-0443">Lipid metabolism</keyword>
<feature type="binding site" evidence="22">
    <location>
        <position position="73"/>
    </location>
    <ligand>
        <name>ATP</name>
        <dbReference type="ChEBI" id="CHEBI:30616"/>
    </ligand>
</feature>
<evidence type="ECO:0000256" key="7">
    <source>
        <dbReference type="ARBA" id="ARBA00022519"/>
    </source>
</evidence>
<dbReference type="GO" id="GO:0006654">
    <property type="term" value="P:phosphatidic acid biosynthetic process"/>
    <property type="evidence" value="ECO:0007669"/>
    <property type="project" value="InterPro"/>
</dbReference>
<evidence type="ECO:0000313" key="25">
    <source>
        <dbReference type="EMBL" id="ARJ57180.1"/>
    </source>
</evidence>
<keyword evidence="15 24" id="KW-1133">Transmembrane helix</keyword>
<dbReference type="PANTHER" id="PTHR34299:SF1">
    <property type="entry name" value="DIACYLGLYCEROL KINASE"/>
    <property type="match status" value="1"/>
</dbReference>
<evidence type="ECO:0000256" key="9">
    <source>
        <dbReference type="ARBA" id="ARBA00022692"/>
    </source>
</evidence>
<dbReference type="InterPro" id="IPR033718">
    <property type="entry name" value="DAGK_prok"/>
</dbReference>
<keyword evidence="6" id="KW-0444">Lipid biosynthesis</keyword>
<dbReference type="Pfam" id="PF01219">
    <property type="entry name" value="DAGK_prokar"/>
    <property type="match status" value="1"/>
</dbReference>
<dbReference type="Gene3D" id="1.10.287.3610">
    <property type="match status" value="1"/>
</dbReference>
<keyword evidence="14 23" id="KW-0460">Magnesium</keyword>
<evidence type="ECO:0000256" key="4">
    <source>
        <dbReference type="ARBA" id="ARBA00017575"/>
    </source>
</evidence>
<feature type="binding site" evidence="22">
    <location>
        <position position="13"/>
    </location>
    <ligand>
        <name>ATP</name>
        <dbReference type="ChEBI" id="CHEBI:30616"/>
    </ligand>
</feature>
<dbReference type="OrthoDB" id="5460798at2"/>
<feature type="binding site" evidence="23">
    <location>
        <position position="73"/>
    </location>
    <ligand>
        <name>a divalent metal cation</name>
        <dbReference type="ChEBI" id="CHEBI:60240"/>
    </ligand>
</feature>
<evidence type="ECO:0000256" key="20">
    <source>
        <dbReference type="PIRSR" id="PIRSR600829-1"/>
    </source>
</evidence>
<comment type="function">
    <text evidence="24">Catalyzes the ATP-dependent phosphorylation of sn-l,2-diacylglycerol (DAG) to phosphatidic acid. Involved in the recycling of diacylglycerol produced as a by-product during membrane-derived oligosaccharide (MDO) biosynthesis.</text>
</comment>
<protein>
    <recommendedName>
        <fullName evidence="4 24">Diacylglycerol kinase</fullName>
        <ecNumber evidence="3 24">2.7.1.107</ecNumber>
    </recommendedName>
</protein>
<evidence type="ECO:0000256" key="14">
    <source>
        <dbReference type="ARBA" id="ARBA00022842"/>
    </source>
</evidence>
<dbReference type="GO" id="GO:0046872">
    <property type="term" value="F:metal ion binding"/>
    <property type="evidence" value="ECO:0007669"/>
    <property type="project" value="UniProtKB-KW"/>
</dbReference>
<gene>
    <name evidence="25" type="primary">dgkA</name>
    <name evidence="25" type="ORF">CCUN_1600</name>
</gene>
<feature type="binding site" evidence="21">
    <location>
        <position position="66"/>
    </location>
    <ligand>
        <name>substrate</name>
    </ligand>
</feature>
<keyword evidence="19 24" id="KW-1208">Phospholipid metabolism</keyword>
<dbReference type="PANTHER" id="PTHR34299">
    <property type="entry name" value="DIACYLGLYCEROL KINASE"/>
    <property type="match status" value="1"/>
</dbReference>
<name>A0A1W6BYR4_9BACT</name>
<accession>A0A1W6BYR4</accession>
<feature type="active site" description="Proton acceptor" evidence="20">
    <location>
        <position position="66"/>
    </location>
</feature>
<evidence type="ECO:0000256" key="21">
    <source>
        <dbReference type="PIRSR" id="PIRSR600829-2"/>
    </source>
</evidence>
<comment type="similarity">
    <text evidence="2 24">Belongs to the bacterial diacylglycerol kinase family.</text>
</comment>
<feature type="binding site" evidence="22">
    <location>
        <position position="25"/>
    </location>
    <ligand>
        <name>ATP</name>
        <dbReference type="ChEBI" id="CHEBI:30616"/>
    </ligand>
</feature>
<evidence type="ECO:0000256" key="17">
    <source>
        <dbReference type="ARBA" id="ARBA00023136"/>
    </source>
</evidence>
<evidence type="ECO:0000256" key="19">
    <source>
        <dbReference type="ARBA" id="ARBA00023264"/>
    </source>
</evidence>
<evidence type="ECO:0000256" key="24">
    <source>
        <dbReference type="RuleBase" id="RU363065"/>
    </source>
</evidence>
<keyword evidence="9 24" id="KW-0812">Transmembrane</keyword>
<dbReference type="EC" id="2.7.1.107" evidence="3 24"/>
<feature type="transmembrane region" description="Helical" evidence="24">
    <location>
        <begin position="93"/>
        <end position="118"/>
    </location>
</feature>
<comment type="subcellular location">
    <subcellularLocation>
        <location evidence="1">Cell inner membrane</location>
        <topology evidence="1">Multi-pass membrane protein</topology>
    </subcellularLocation>
</comment>
<feature type="binding site" evidence="21">
    <location>
        <position position="95"/>
    </location>
    <ligand>
        <name>substrate</name>
    </ligand>
</feature>
<keyword evidence="11 22" id="KW-0547">Nucleotide-binding</keyword>
<dbReference type="KEGG" id="ccun:CCUN_1600"/>
<dbReference type="STRING" id="1121267.CCUN_1600"/>
<keyword evidence="12 24" id="KW-0418">Kinase</keyword>
<evidence type="ECO:0000256" key="15">
    <source>
        <dbReference type="ARBA" id="ARBA00022989"/>
    </source>
</evidence>
<dbReference type="GO" id="GO:0004143">
    <property type="term" value="F:ATP-dependent diacylglycerol kinase activity"/>
    <property type="evidence" value="ECO:0007669"/>
    <property type="project" value="UniProtKB-EC"/>
</dbReference>
<dbReference type="AlphaFoldDB" id="A0A1W6BYR4"/>